<sequence length="378" mass="43648">MLTLAENTEKMKGFLEEENMEIRPGSSWKPRHLKCPRESPPRTTLDDEARLTFTIPFFICNSCNVTVHVLLRNRRQILFQSFGEKSVRIAQMSGIPMDWAMICSISDREKHMERLLTFGKWLTDGITKRSYLFGQTHGFNLEPKTVIYTTPDEVGEVKDAYETVHHEYSSVIFVLHVLDSRDSREYHLMKRLSEHNSLIRQGFLLETILNENSDVFRDIVFFGSIIQWISRRLHEIVCHKDSSIYSIRVGQPNEMPRHFVIHDGTNDLKDIVDSVLHNNLSFTDIESSLKVSGYDPSFNQYDIAKLFFEYKILQVNLLLDYAVVVLGSKFQAAHAALRHRKDSVASDSDIKITALGDEVNREIASFDLDVTYSDNYVT</sequence>
<protein>
    <submittedName>
        <fullName evidence="4">U4/U6.U5 tri-snRNP-associated protein 2</fullName>
    </submittedName>
</protein>
<dbReference type="WBParaSite" id="DME_0000817601-mRNA-1">
    <property type="protein sequence ID" value="DME_0000817601-mRNA-1"/>
    <property type="gene ID" value="DME_0000817601"/>
</dbReference>
<reference evidence="4" key="1">
    <citation type="submission" date="2017-02" db="UniProtKB">
        <authorList>
            <consortium name="WormBaseParasite"/>
        </authorList>
    </citation>
    <scope>IDENTIFICATION</scope>
</reference>
<reference evidence="1 3" key="2">
    <citation type="submission" date="2018-11" db="EMBL/GenBank/DDBJ databases">
        <authorList>
            <consortium name="Pathogen Informatics"/>
        </authorList>
    </citation>
    <scope>NUCLEOTIDE SEQUENCE [LARGE SCALE GENOMIC DNA]</scope>
</reference>
<evidence type="ECO:0000313" key="2">
    <source>
        <dbReference type="Proteomes" id="UP000038040"/>
    </source>
</evidence>
<dbReference type="Proteomes" id="UP000274756">
    <property type="component" value="Unassembled WGS sequence"/>
</dbReference>
<name>A0A0N4UKD9_DRAME</name>
<dbReference type="OrthoDB" id="5800150at2759"/>
<evidence type="ECO:0000313" key="1">
    <source>
        <dbReference type="EMBL" id="VDN52279.1"/>
    </source>
</evidence>
<dbReference type="AlphaFoldDB" id="A0A0N4UKD9"/>
<dbReference type="Proteomes" id="UP000038040">
    <property type="component" value="Unplaced"/>
</dbReference>
<proteinExistence type="predicted"/>
<accession>A0A0N4UKD9</accession>
<dbReference type="STRING" id="318479.A0A0N4UKD9"/>
<evidence type="ECO:0000313" key="4">
    <source>
        <dbReference type="WBParaSite" id="DME_0000817601-mRNA-1"/>
    </source>
</evidence>
<keyword evidence="3" id="KW-1185">Reference proteome</keyword>
<organism evidence="2 4">
    <name type="scientific">Dracunculus medinensis</name>
    <name type="common">Guinea worm</name>
    <dbReference type="NCBI Taxonomy" id="318479"/>
    <lineage>
        <taxon>Eukaryota</taxon>
        <taxon>Metazoa</taxon>
        <taxon>Ecdysozoa</taxon>
        <taxon>Nematoda</taxon>
        <taxon>Chromadorea</taxon>
        <taxon>Rhabditida</taxon>
        <taxon>Spirurina</taxon>
        <taxon>Dracunculoidea</taxon>
        <taxon>Dracunculidae</taxon>
        <taxon>Dracunculus</taxon>
    </lineage>
</organism>
<evidence type="ECO:0000313" key="3">
    <source>
        <dbReference type="Proteomes" id="UP000274756"/>
    </source>
</evidence>
<gene>
    <name evidence="1" type="ORF">DME_LOCUS2252</name>
</gene>
<dbReference type="EMBL" id="UYYG01000052">
    <property type="protein sequence ID" value="VDN52279.1"/>
    <property type="molecule type" value="Genomic_DNA"/>
</dbReference>